<evidence type="ECO:0000256" key="3">
    <source>
        <dbReference type="ARBA" id="ARBA00022801"/>
    </source>
</evidence>
<gene>
    <name evidence="10" type="ORF">GCM10023184_20090</name>
</gene>
<dbReference type="InterPro" id="IPR023827">
    <property type="entry name" value="Peptidase_S8_Asp-AS"/>
</dbReference>
<feature type="signal peptide" evidence="8">
    <location>
        <begin position="1"/>
        <end position="30"/>
    </location>
</feature>
<dbReference type="InterPro" id="IPR051048">
    <property type="entry name" value="Peptidase_S8/S53_subtilisin"/>
</dbReference>
<dbReference type="RefSeq" id="WP_345255496.1">
    <property type="nucleotide sequence ID" value="NZ_BAABGY010000007.1"/>
</dbReference>
<accession>A0ABP8GT24</accession>
<protein>
    <submittedName>
        <fullName evidence="10">S8 family peptidase</fullName>
    </submittedName>
</protein>
<dbReference type="Pfam" id="PF00082">
    <property type="entry name" value="Peptidase_S8"/>
    <property type="match status" value="1"/>
</dbReference>
<organism evidence="10 11">
    <name type="scientific">Flaviaesturariibacter amylovorans</name>
    <dbReference type="NCBI Taxonomy" id="1084520"/>
    <lineage>
        <taxon>Bacteria</taxon>
        <taxon>Pseudomonadati</taxon>
        <taxon>Bacteroidota</taxon>
        <taxon>Chitinophagia</taxon>
        <taxon>Chitinophagales</taxon>
        <taxon>Chitinophagaceae</taxon>
        <taxon>Flaviaestuariibacter</taxon>
    </lineage>
</organism>
<dbReference type="PROSITE" id="PS51892">
    <property type="entry name" value="SUBTILASE"/>
    <property type="match status" value="1"/>
</dbReference>
<feature type="domain" description="Peptidase S8/S53" evidence="9">
    <location>
        <begin position="65"/>
        <end position="501"/>
    </location>
</feature>
<dbReference type="PANTHER" id="PTHR43399:SF4">
    <property type="entry name" value="CELL WALL-ASSOCIATED PROTEASE"/>
    <property type="match status" value="1"/>
</dbReference>
<evidence type="ECO:0000256" key="1">
    <source>
        <dbReference type="ARBA" id="ARBA00011073"/>
    </source>
</evidence>
<dbReference type="Proteomes" id="UP001501725">
    <property type="component" value="Unassembled WGS sequence"/>
</dbReference>
<feature type="chain" id="PRO_5047050696" evidence="8">
    <location>
        <begin position="31"/>
        <end position="580"/>
    </location>
</feature>
<feature type="region of interest" description="Disordered" evidence="7">
    <location>
        <begin position="559"/>
        <end position="580"/>
    </location>
</feature>
<sequence length="580" mass="63334">MKRTHFPARNLLLLALSAGLGFDAAAQAEAAGTPKGWHTRDRATDGYYGISLDKAYDFLKGRKSQTVVVAVIDSGIDTLHEDLKPVLWRNPKEIAGNGIDDDKNGYVDDIHGWNFLGGKDGRNVKQDSYEGARFYHQYRAKYEGVDSNSVPAAEKALYRDWVRARNNVTSGVDPNQVKLLERMYPMIKRGDSVLAVRLNKKEFTGNDLKAYTPPGTEPMEVNVTRQMYMQIFTANKNFDITNTQILGELEGGIMKAEAITKAPRNYRGEITGDNEADINDRNYGNNDVMAASPSHGTHVSGIIAAVRGNEKGMDGVADNVRIMSLRAVPDGDEHDKDIALAIRYAVDNGAKIINMSFGKSFSPQKQWVDDAVRYAQEKGVILVHAAGNDAKNLDQDYNFPNASFLNEGRATTWLTIGASGDPKNGGLAADFSNWGKNEADLFAPGRDIYSTIPGGNTYGSNSGTSMASPVAAGVAALVWEYFPTLTAPQLKWVLENSVVKLDTKTAKPGDVEEVPFSSLSRTGGIINAYEAVKLADAVTSGKVKVKIEDNKIKVKTEDGKKTKVKTEDNKTKTKTDVKSF</sequence>
<keyword evidence="4 5" id="KW-0720">Serine protease</keyword>
<evidence type="ECO:0000256" key="7">
    <source>
        <dbReference type="SAM" id="MobiDB-lite"/>
    </source>
</evidence>
<dbReference type="CDD" id="cd07483">
    <property type="entry name" value="Peptidases_S8_Subtilisin_Novo-like"/>
    <property type="match status" value="1"/>
</dbReference>
<dbReference type="InterPro" id="IPR036852">
    <property type="entry name" value="Peptidase_S8/S53_dom_sf"/>
</dbReference>
<dbReference type="PRINTS" id="PR00723">
    <property type="entry name" value="SUBTILISIN"/>
</dbReference>
<evidence type="ECO:0000313" key="11">
    <source>
        <dbReference type="Proteomes" id="UP001501725"/>
    </source>
</evidence>
<keyword evidence="8" id="KW-0732">Signal</keyword>
<dbReference type="SUPFAM" id="SSF52743">
    <property type="entry name" value="Subtilisin-like"/>
    <property type="match status" value="1"/>
</dbReference>
<evidence type="ECO:0000256" key="2">
    <source>
        <dbReference type="ARBA" id="ARBA00022670"/>
    </source>
</evidence>
<dbReference type="InterPro" id="IPR022398">
    <property type="entry name" value="Peptidase_S8_His-AS"/>
</dbReference>
<dbReference type="PROSITE" id="PS00137">
    <property type="entry name" value="SUBTILASE_HIS"/>
    <property type="match status" value="1"/>
</dbReference>
<dbReference type="PROSITE" id="PS00138">
    <property type="entry name" value="SUBTILASE_SER"/>
    <property type="match status" value="1"/>
</dbReference>
<dbReference type="InterPro" id="IPR034080">
    <property type="entry name" value="Protease_P7-like_dom"/>
</dbReference>
<dbReference type="Gene3D" id="3.40.50.200">
    <property type="entry name" value="Peptidase S8/S53 domain"/>
    <property type="match status" value="2"/>
</dbReference>
<feature type="active site" description="Charge relay system" evidence="5">
    <location>
        <position position="73"/>
    </location>
</feature>
<feature type="active site" description="Charge relay system" evidence="5">
    <location>
        <position position="295"/>
    </location>
</feature>
<keyword evidence="3 5" id="KW-0378">Hydrolase</keyword>
<comment type="caution">
    <text evidence="10">The sequence shown here is derived from an EMBL/GenBank/DDBJ whole genome shotgun (WGS) entry which is preliminary data.</text>
</comment>
<keyword evidence="2 5" id="KW-0645">Protease</keyword>
<evidence type="ECO:0000313" key="10">
    <source>
        <dbReference type="EMBL" id="GAA4329536.1"/>
    </source>
</evidence>
<dbReference type="PROSITE" id="PS00136">
    <property type="entry name" value="SUBTILASE_ASP"/>
    <property type="match status" value="1"/>
</dbReference>
<keyword evidence="11" id="KW-1185">Reference proteome</keyword>
<evidence type="ECO:0000256" key="8">
    <source>
        <dbReference type="SAM" id="SignalP"/>
    </source>
</evidence>
<proteinExistence type="inferred from homology"/>
<dbReference type="PANTHER" id="PTHR43399">
    <property type="entry name" value="SUBTILISIN-RELATED"/>
    <property type="match status" value="1"/>
</dbReference>
<evidence type="ECO:0000256" key="5">
    <source>
        <dbReference type="PROSITE-ProRule" id="PRU01240"/>
    </source>
</evidence>
<dbReference type="InterPro" id="IPR000209">
    <property type="entry name" value="Peptidase_S8/S53_dom"/>
</dbReference>
<name>A0ABP8GT24_9BACT</name>
<evidence type="ECO:0000256" key="6">
    <source>
        <dbReference type="RuleBase" id="RU003355"/>
    </source>
</evidence>
<evidence type="ECO:0000259" key="9">
    <source>
        <dbReference type="Pfam" id="PF00082"/>
    </source>
</evidence>
<feature type="active site" description="Charge relay system" evidence="5">
    <location>
        <position position="465"/>
    </location>
</feature>
<dbReference type="InterPro" id="IPR015500">
    <property type="entry name" value="Peptidase_S8_subtilisin-rel"/>
</dbReference>
<dbReference type="EMBL" id="BAABGY010000007">
    <property type="protein sequence ID" value="GAA4329536.1"/>
    <property type="molecule type" value="Genomic_DNA"/>
</dbReference>
<reference evidence="11" key="1">
    <citation type="journal article" date="2019" name="Int. J. Syst. Evol. Microbiol.">
        <title>The Global Catalogue of Microorganisms (GCM) 10K type strain sequencing project: providing services to taxonomists for standard genome sequencing and annotation.</title>
        <authorList>
            <consortium name="The Broad Institute Genomics Platform"/>
            <consortium name="The Broad Institute Genome Sequencing Center for Infectious Disease"/>
            <person name="Wu L."/>
            <person name="Ma J."/>
        </authorList>
    </citation>
    <scope>NUCLEOTIDE SEQUENCE [LARGE SCALE GENOMIC DNA]</scope>
    <source>
        <strain evidence="11">JCM 17919</strain>
    </source>
</reference>
<evidence type="ECO:0000256" key="4">
    <source>
        <dbReference type="ARBA" id="ARBA00022825"/>
    </source>
</evidence>
<dbReference type="InterPro" id="IPR023828">
    <property type="entry name" value="Peptidase_S8_Ser-AS"/>
</dbReference>
<comment type="similarity">
    <text evidence="1 5 6">Belongs to the peptidase S8 family.</text>
</comment>